<dbReference type="AlphaFoldDB" id="A0A1H8Z4W8"/>
<gene>
    <name evidence="1" type="ORF">SAMN05444005_101495</name>
</gene>
<organism evidence="1 2">
    <name type="scientific">Flavobacterium urocaniciphilum</name>
    <dbReference type="NCBI Taxonomy" id="1299341"/>
    <lineage>
        <taxon>Bacteria</taxon>
        <taxon>Pseudomonadati</taxon>
        <taxon>Bacteroidota</taxon>
        <taxon>Flavobacteriia</taxon>
        <taxon>Flavobacteriales</taxon>
        <taxon>Flavobacteriaceae</taxon>
        <taxon>Flavobacterium</taxon>
    </lineage>
</organism>
<dbReference type="EMBL" id="FOEI01000001">
    <property type="protein sequence ID" value="SEP59519.1"/>
    <property type="molecule type" value="Genomic_DNA"/>
</dbReference>
<evidence type="ECO:0000313" key="2">
    <source>
        <dbReference type="Proteomes" id="UP000198648"/>
    </source>
</evidence>
<dbReference type="Proteomes" id="UP000198648">
    <property type="component" value="Unassembled WGS sequence"/>
</dbReference>
<reference evidence="1 2" key="1">
    <citation type="submission" date="2016-10" db="EMBL/GenBank/DDBJ databases">
        <authorList>
            <person name="de Groot N.N."/>
        </authorList>
    </citation>
    <scope>NUCLEOTIDE SEQUENCE [LARGE SCALE GENOMIC DNA]</scope>
    <source>
        <strain evidence="1 2">DSM 27078</strain>
    </source>
</reference>
<sequence>MKYSFLIFLFYFSFGFSQTKIPNISSVTYFKLFDSYDDGPCNPFEDKLGMIVEKNIKNCDDFVFKLIEFKEKSLKWKKKETCCVPGRIGCGEIENKIVYQINGFKDSIYFNVYEDNSAEIFNLKEYFVFTDKENQILKTITSQKDIIDFYNFPHRKVYSDCSNTKNDSINNFDVKILGNIIQNKTFDELSKVFNGFEFITIVKDKYNFFKPEYKAEFLGDYFYTIGFDSDEKASLLEVKEKYVGNEEEQIYSDEFSIQGIKIGDNESILIEKYPNSTKYLYENKKYFINDDKSYSVFVNFNSTITSNNPDSIRKIEFIIENEIIKEITIIF</sequence>
<evidence type="ECO:0000313" key="1">
    <source>
        <dbReference type="EMBL" id="SEP59519.1"/>
    </source>
</evidence>
<proteinExistence type="predicted"/>
<dbReference type="STRING" id="1299341.SAMN05444005_101495"/>
<dbReference type="RefSeq" id="WP_091464682.1">
    <property type="nucleotide sequence ID" value="NZ_FOEI01000001.1"/>
</dbReference>
<name>A0A1H8Z4W8_9FLAO</name>
<accession>A0A1H8Z4W8</accession>
<protein>
    <submittedName>
        <fullName evidence="1">Uncharacterized protein</fullName>
    </submittedName>
</protein>
<keyword evidence="2" id="KW-1185">Reference proteome</keyword>